<name>A0A2G5C1P9_AQUCA</name>
<proteinExistence type="predicted"/>
<dbReference type="EMBL" id="KZ305139">
    <property type="protein sequence ID" value="PIA25181.1"/>
    <property type="molecule type" value="Genomic_DNA"/>
</dbReference>
<accession>A0A2G5C1P9</accession>
<protein>
    <submittedName>
        <fullName evidence="1">Uncharacterized protein</fullName>
    </submittedName>
</protein>
<evidence type="ECO:0000313" key="1">
    <source>
        <dbReference type="EMBL" id="PIA25181.1"/>
    </source>
</evidence>
<dbReference type="Proteomes" id="UP000230069">
    <property type="component" value="Unassembled WGS sequence"/>
</dbReference>
<reference evidence="1 2" key="1">
    <citation type="submission" date="2017-09" db="EMBL/GenBank/DDBJ databases">
        <title>WGS assembly of Aquilegia coerulea Goldsmith.</title>
        <authorList>
            <person name="Hodges S."/>
            <person name="Kramer E."/>
            <person name="Nordborg M."/>
            <person name="Tomkins J."/>
            <person name="Borevitz J."/>
            <person name="Derieg N."/>
            <person name="Yan J."/>
            <person name="Mihaltcheva S."/>
            <person name="Hayes R.D."/>
            <person name="Rokhsar D."/>
        </authorList>
    </citation>
    <scope>NUCLEOTIDE SEQUENCE [LARGE SCALE GENOMIC DNA]</scope>
    <source>
        <strain evidence="2">cv. Goldsmith</strain>
    </source>
</reference>
<sequence length="108" mass="12660">MLGKLKVFGCILNIWKFVQSKVFLYPPDTSQLNSRANNNDKRRTTPMKTEVKICYMIQKRNSSIITLLTVLIGSIFRKTQSDECSMLLRMHIRILHSSVFRLKNRKKV</sequence>
<keyword evidence="2" id="KW-1185">Reference proteome</keyword>
<gene>
    <name evidence="1" type="ORF">AQUCO_12300017v1</name>
</gene>
<dbReference type="AlphaFoldDB" id="A0A2G5C1P9"/>
<dbReference type="InParanoid" id="A0A2G5C1P9"/>
<organism evidence="1 2">
    <name type="scientific">Aquilegia coerulea</name>
    <name type="common">Rocky mountain columbine</name>
    <dbReference type="NCBI Taxonomy" id="218851"/>
    <lineage>
        <taxon>Eukaryota</taxon>
        <taxon>Viridiplantae</taxon>
        <taxon>Streptophyta</taxon>
        <taxon>Embryophyta</taxon>
        <taxon>Tracheophyta</taxon>
        <taxon>Spermatophyta</taxon>
        <taxon>Magnoliopsida</taxon>
        <taxon>Ranunculales</taxon>
        <taxon>Ranunculaceae</taxon>
        <taxon>Thalictroideae</taxon>
        <taxon>Aquilegia</taxon>
    </lineage>
</organism>
<evidence type="ECO:0000313" key="2">
    <source>
        <dbReference type="Proteomes" id="UP000230069"/>
    </source>
</evidence>